<dbReference type="EMBL" id="WWCV01000008">
    <property type="protein sequence ID" value="MYN16360.1"/>
    <property type="molecule type" value="Genomic_DNA"/>
</dbReference>
<evidence type="ECO:0008006" key="3">
    <source>
        <dbReference type="Google" id="ProtNLM"/>
    </source>
</evidence>
<feature type="non-terminal residue" evidence="1">
    <location>
        <position position="1"/>
    </location>
</feature>
<dbReference type="AlphaFoldDB" id="A0A845HC14"/>
<evidence type="ECO:0000313" key="2">
    <source>
        <dbReference type="Proteomes" id="UP000484875"/>
    </source>
</evidence>
<reference evidence="1 2" key="1">
    <citation type="submission" date="2019-12" db="EMBL/GenBank/DDBJ databases">
        <title>Novel species isolated from a subtropical stream in China.</title>
        <authorList>
            <person name="Lu H."/>
        </authorList>
    </citation>
    <scope>NUCLEOTIDE SEQUENCE [LARGE SCALE GENOMIC DNA]</scope>
    <source>
        <strain evidence="1 2">FT107W</strain>
    </source>
</reference>
<gene>
    <name evidence="1" type="ORF">GTP81_06305</name>
</gene>
<dbReference type="RefSeq" id="WP_161089086.1">
    <property type="nucleotide sequence ID" value="NZ_WWCV01000008.1"/>
</dbReference>
<name>A0A845HC14_9BURK</name>
<sequence length="67" mass="6744">AAGLRARDVIIGAGRAGQGGIAPVAGFVSLQALLAAGGDLELLVVRDQARTVVRWQQPAAATDGPRP</sequence>
<protein>
    <recommendedName>
        <fullName evidence="3">PDZ domain-containing protein</fullName>
    </recommendedName>
</protein>
<proteinExistence type="predicted"/>
<comment type="caution">
    <text evidence="1">The sequence shown here is derived from an EMBL/GenBank/DDBJ whole genome shotgun (WGS) entry which is preliminary data.</text>
</comment>
<evidence type="ECO:0000313" key="1">
    <source>
        <dbReference type="EMBL" id="MYN16360.1"/>
    </source>
</evidence>
<organism evidence="1 2">
    <name type="scientific">Duganella vulcania</name>
    <dbReference type="NCBI Taxonomy" id="2692166"/>
    <lineage>
        <taxon>Bacteria</taxon>
        <taxon>Pseudomonadati</taxon>
        <taxon>Pseudomonadota</taxon>
        <taxon>Betaproteobacteria</taxon>
        <taxon>Burkholderiales</taxon>
        <taxon>Oxalobacteraceae</taxon>
        <taxon>Telluria group</taxon>
        <taxon>Duganella</taxon>
    </lineage>
</organism>
<keyword evidence="2" id="KW-1185">Reference proteome</keyword>
<dbReference type="Proteomes" id="UP000484875">
    <property type="component" value="Unassembled WGS sequence"/>
</dbReference>
<accession>A0A845HC14</accession>